<dbReference type="Proteomes" id="UP001519460">
    <property type="component" value="Unassembled WGS sequence"/>
</dbReference>
<evidence type="ECO:0000313" key="2">
    <source>
        <dbReference type="EMBL" id="KAK7500571.1"/>
    </source>
</evidence>
<keyword evidence="3" id="KW-1185">Reference proteome</keyword>
<evidence type="ECO:0000259" key="1">
    <source>
        <dbReference type="Pfam" id="PF12260"/>
    </source>
</evidence>
<dbReference type="EMBL" id="JACVVK020000036">
    <property type="protein sequence ID" value="KAK7500571.1"/>
    <property type="molecule type" value="Genomic_DNA"/>
</dbReference>
<evidence type="ECO:0000313" key="3">
    <source>
        <dbReference type="Proteomes" id="UP001519460"/>
    </source>
</evidence>
<feature type="non-terminal residue" evidence="2">
    <location>
        <position position="1"/>
    </location>
</feature>
<feature type="domain" description="FAM69 protein-kinase" evidence="1">
    <location>
        <begin position="112"/>
        <end position="201"/>
    </location>
</feature>
<dbReference type="AlphaFoldDB" id="A0ABD0LMU2"/>
<protein>
    <recommendedName>
        <fullName evidence="1">FAM69 protein-kinase domain-containing protein</fullName>
    </recommendedName>
</protein>
<dbReference type="InterPro" id="IPR022049">
    <property type="entry name" value="FAM69_kinase_dom"/>
</dbReference>
<accession>A0ABD0LMU2</accession>
<name>A0ABD0LMU2_9CAEN</name>
<feature type="non-terminal residue" evidence="2">
    <location>
        <position position="207"/>
    </location>
</feature>
<gene>
    <name evidence="2" type="ORF">BaRGS_00008146</name>
</gene>
<reference evidence="2 3" key="1">
    <citation type="journal article" date="2023" name="Sci. Data">
        <title>Genome assembly of the Korean intertidal mud-creeper Batillaria attramentaria.</title>
        <authorList>
            <person name="Patra A.K."/>
            <person name="Ho P.T."/>
            <person name="Jun S."/>
            <person name="Lee S.J."/>
            <person name="Kim Y."/>
            <person name="Won Y.J."/>
        </authorList>
    </citation>
    <scope>NUCLEOTIDE SEQUENCE [LARGE SCALE GENOMIC DNA]</scope>
    <source>
        <strain evidence="2">Wonlab-2016</strain>
    </source>
</reference>
<dbReference type="Pfam" id="PF12260">
    <property type="entry name" value="PIP49_C"/>
    <property type="match status" value="1"/>
</dbReference>
<sequence length="207" mass="22760">IILVNCTDLCKKGDSVQAALKTMVKNSTLVLNTLPTWPTRLYKPSDFHTAARNLVLKHVKTFTDVPLFNESDALKVMWGSGYGAGPAARVLSTPTGNLDSARVASSRRERSFLDGRARDALKTLHLPDLLHSGLPDSLLGCDFQNNNVGFCEDGSARIIDSNNFYFKSSFATLPPCQNDRQCRVVKCSAKCSNVTGRCHMDHDLNLE</sequence>
<proteinExistence type="predicted"/>
<comment type="caution">
    <text evidence="2">The sequence shown here is derived from an EMBL/GenBank/DDBJ whole genome shotgun (WGS) entry which is preliminary data.</text>
</comment>
<organism evidence="2 3">
    <name type="scientific">Batillaria attramentaria</name>
    <dbReference type="NCBI Taxonomy" id="370345"/>
    <lineage>
        <taxon>Eukaryota</taxon>
        <taxon>Metazoa</taxon>
        <taxon>Spiralia</taxon>
        <taxon>Lophotrochozoa</taxon>
        <taxon>Mollusca</taxon>
        <taxon>Gastropoda</taxon>
        <taxon>Caenogastropoda</taxon>
        <taxon>Sorbeoconcha</taxon>
        <taxon>Cerithioidea</taxon>
        <taxon>Batillariidae</taxon>
        <taxon>Batillaria</taxon>
    </lineage>
</organism>